<organism evidence="1 2">
    <name type="scientific">Tenacibaculum piscium</name>
    <dbReference type="NCBI Taxonomy" id="1458515"/>
    <lineage>
        <taxon>Bacteria</taxon>
        <taxon>Pseudomonadati</taxon>
        <taxon>Bacteroidota</taxon>
        <taxon>Flavobacteriia</taxon>
        <taxon>Flavobacteriales</taxon>
        <taxon>Flavobacteriaceae</taxon>
        <taxon>Tenacibaculum</taxon>
    </lineage>
</organism>
<gene>
    <name evidence="1" type="ORF">TNO020_440088</name>
</gene>
<keyword evidence="2" id="KW-1185">Reference proteome</keyword>
<dbReference type="RefSeq" id="WP_101917951.1">
    <property type="nucleotide sequence ID" value="NZ_OENF01000039.1"/>
</dbReference>
<reference evidence="2" key="1">
    <citation type="submission" date="2017-11" db="EMBL/GenBank/DDBJ databases">
        <authorList>
            <person name="Duchaud E."/>
        </authorList>
    </citation>
    <scope>NUCLEOTIDE SEQUENCE [LARGE SCALE GENOMIC DNA]</scope>
    <source>
        <strain evidence="2">Tenacibaculum sp. TNO020</strain>
    </source>
</reference>
<dbReference type="OrthoDB" id="978436at2"/>
<dbReference type="GeneID" id="86817665"/>
<dbReference type="EMBL" id="OENF01000039">
    <property type="protein sequence ID" value="SOS75314.1"/>
    <property type="molecule type" value="Genomic_DNA"/>
</dbReference>
<evidence type="ECO:0008006" key="3">
    <source>
        <dbReference type="Google" id="ProtNLM"/>
    </source>
</evidence>
<dbReference type="Proteomes" id="UP000234211">
    <property type="component" value="Unassembled WGS sequence"/>
</dbReference>
<dbReference type="InterPro" id="IPR027829">
    <property type="entry name" value="DUF4625"/>
</dbReference>
<dbReference type="Pfam" id="PF15418">
    <property type="entry name" value="DUF4625"/>
    <property type="match status" value="1"/>
</dbReference>
<evidence type="ECO:0000313" key="2">
    <source>
        <dbReference type="Proteomes" id="UP000234211"/>
    </source>
</evidence>
<dbReference type="PROSITE" id="PS51257">
    <property type="entry name" value="PROKAR_LIPOPROTEIN"/>
    <property type="match status" value="1"/>
</dbReference>
<sequence>MNYKKILNIFILATVFAITMISCTKEEIIVAPALGIINLEFGAGHSSDKTIKQGGNIHIGAGIFADEKIKNILVEIYLKDSVKGDWKLKELFTEGYQGAKEVNFHKHVDISYDAKATDYIFSITVEDEKGKKKTREDVLKVMPYDILLKDITYGTASNNDKIAIIGENLNIQGLIKSRESIKNVVVSVSEFIEGEGWKYHIEKEFNYSDKNIKEINLNEKLMITNALKSNKTYDLDIIVQDKNKERVIKSYALTVK</sequence>
<protein>
    <recommendedName>
        <fullName evidence="3">DUF4625 domain-containing protein</fullName>
    </recommendedName>
</protein>
<proteinExistence type="predicted"/>
<evidence type="ECO:0000313" key="1">
    <source>
        <dbReference type="EMBL" id="SOS75314.1"/>
    </source>
</evidence>
<dbReference type="AlphaFoldDB" id="A0A2H1YIH8"/>
<name>A0A2H1YIH8_9FLAO</name>
<accession>A0A2H1YIH8</accession>